<evidence type="ECO:0000313" key="5">
    <source>
        <dbReference type="Proteomes" id="UP000660729"/>
    </source>
</evidence>
<evidence type="ECO:0000313" key="4">
    <source>
        <dbReference type="EMBL" id="KAF7195865.1"/>
    </source>
</evidence>
<evidence type="ECO:0000259" key="3">
    <source>
        <dbReference type="SMART" id="SM00906"/>
    </source>
</evidence>
<keyword evidence="5" id="KW-1185">Reference proteome</keyword>
<dbReference type="GO" id="GO:0003677">
    <property type="term" value="F:DNA binding"/>
    <property type="evidence" value="ECO:0007669"/>
    <property type="project" value="InterPro"/>
</dbReference>
<feature type="compositionally biased region" description="Polar residues" evidence="2">
    <location>
        <begin position="103"/>
        <end position="121"/>
    </location>
</feature>
<evidence type="ECO:0000256" key="2">
    <source>
        <dbReference type="SAM" id="MobiDB-lite"/>
    </source>
</evidence>
<dbReference type="PANTHER" id="PTHR46910:SF13">
    <property type="entry name" value="SPECIFIC TRANSCRIPTION FACTOR, PUTATIVE (AFU_ORTHOLOGUE AFUA_4G06190)-RELATED"/>
    <property type="match status" value="1"/>
</dbReference>
<dbReference type="EMBL" id="JABCIY010000035">
    <property type="protein sequence ID" value="KAF7195865.1"/>
    <property type="molecule type" value="Genomic_DNA"/>
</dbReference>
<dbReference type="GO" id="GO:0003700">
    <property type="term" value="F:DNA-binding transcription factor activity"/>
    <property type="evidence" value="ECO:0007669"/>
    <property type="project" value="InterPro"/>
</dbReference>
<dbReference type="CDD" id="cd12148">
    <property type="entry name" value="fungal_TF_MHR"/>
    <property type="match status" value="1"/>
</dbReference>
<dbReference type="InterPro" id="IPR050987">
    <property type="entry name" value="AtrR-like"/>
</dbReference>
<sequence>MSSHSSVEKPGNPVNDTCGQRRVKQSRDLYVSHAWERDGVDSRLSDLERQLHKLSGKWNSLGGEECPANACSGVRSEVSGDRLDSKATVKEDPMDQIRPDRGPTSSDFSFQVASGGSQPLQRCSGEGAGVRSGGFEINTIVSSEILAASKPLARLVFNDPLQEMKFSEVTRLVSVFNSGPGLLYPIVETAELLQTAEHVFQLLRDFEKPQSMQTQLETAEELNSTKTLTLKLVITNALTLESRRISRLAQRIFNSVRESLGSSFWSLPSLGGIVNWTLVALLHFHLDEELQAARVAAHAARLCLEMGINRKDANCTFKTPKDALLATKVVWAVFVLDRRSSIALGIPFVIQDCDLNTVMETPDPDSVYLETVVRLSRIAGEACRLASRISDRSAGLSTTEIDFLDYQISQWQLRLPSELRFDRVDLLNGQSDPCTNEPSLYMSSILFLRANQLRNLIHRPALYSVDRIIANEQYSRTAIEVACEAVQILHELNSSTGLVERHAVFFKYFLVSAFSSLLLAIAKAPRSPTASGMSFDVPLLVQLKQQFYRALDLFKLLGTRAPSLLHLWNSVSSLEAWAVQMGLPNRSESGNLVDPNAGAFFPEPQTSTMETNNISAPVIDETWLEGWADQFDLRTGPLGSGNPQLANEVWALLGTGMEGDLGFLNT</sequence>
<feature type="domain" description="Xylanolytic transcriptional activator regulatory" evidence="3">
    <location>
        <begin position="292"/>
        <end position="366"/>
    </location>
</feature>
<dbReference type="GO" id="GO:0008270">
    <property type="term" value="F:zinc ion binding"/>
    <property type="evidence" value="ECO:0007669"/>
    <property type="project" value="InterPro"/>
</dbReference>
<comment type="caution">
    <text evidence="4">The sequence shown here is derived from an EMBL/GenBank/DDBJ whole genome shotgun (WGS) entry which is preliminary data.</text>
</comment>
<keyword evidence="1" id="KW-0539">Nucleus</keyword>
<dbReference type="Pfam" id="PF04082">
    <property type="entry name" value="Fungal_trans"/>
    <property type="match status" value="1"/>
</dbReference>
<name>A0A8H6VL87_9PEZI</name>
<feature type="region of interest" description="Disordered" evidence="2">
    <location>
        <begin position="91"/>
        <end position="125"/>
    </location>
</feature>
<organism evidence="4 5">
    <name type="scientific">Pseudocercospora fuligena</name>
    <dbReference type="NCBI Taxonomy" id="685502"/>
    <lineage>
        <taxon>Eukaryota</taxon>
        <taxon>Fungi</taxon>
        <taxon>Dikarya</taxon>
        <taxon>Ascomycota</taxon>
        <taxon>Pezizomycotina</taxon>
        <taxon>Dothideomycetes</taxon>
        <taxon>Dothideomycetidae</taxon>
        <taxon>Mycosphaerellales</taxon>
        <taxon>Mycosphaerellaceae</taxon>
        <taxon>Pseudocercospora</taxon>
    </lineage>
</organism>
<dbReference type="OrthoDB" id="3971593at2759"/>
<evidence type="ECO:0000256" key="1">
    <source>
        <dbReference type="ARBA" id="ARBA00023242"/>
    </source>
</evidence>
<dbReference type="SMART" id="SM00906">
    <property type="entry name" value="Fungal_trans"/>
    <property type="match status" value="1"/>
</dbReference>
<gene>
    <name evidence="4" type="ORF">HII31_02745</name>
</gene>
<dbReference type="InterPro" id="IPR007219">
    <property type="entry name" value="XnlR_reg_dom"/>
</dbReference>
<feature type="region of interest" description="Disordered" evidence="2">
    <location>
        <begin position="1"/>
        <end position="23"/>
    </location>
</feature>
<feature type="compositionally biased region" description="Basic and acidic residues" evidence="2">
    <location>
        <begin position="91"/>
        <end position="101"/>
    </location>
</feature>
<dbReference type="GO" id="GO:0006351">
    <property type="term" value="P:DNA-templated transcription"/>
    <property type="evidence" value="ECO:0007669"/>
    <property type="project" value="InterPro"/>
</dbReference>
<dbReference type="PANTHER" id="PTHR46910">
    <property type="entry name" value="TRANSCRIPTION FACTOR PDR1"/>
    <property type="match status" value="1"/>
</dbReference>
<dbReference type="AlphaFoldDB" id="A0A8H6VL87"/>
<reference evidence="4" key="1">
    <citation type="submission" date="2020-04" db="EMBL/GenBank/DDBJ databases">
        <title>Draft genome resource of the tomato pathogen Pseudocercospora fuligena.</title>
        <authorList>
            <person name="Zaccaron A."/>
        </authorList>
    </citation>
    <scope>NUCLEOTIDE SEQUENCE</scope>
    <source>
        <strain evidence="4">PF001</strain>
    </source>
</reference>
<dbReference type="Proteomes" id="UP000660729">
    <property type="component" value="Unassembled WGS sequence"/>
</dbReference>
<protein>
    <recommendedName>
        <fullName evidence="3">Xylanolytic transcriptional activator regulatory domain-containing protein</fullName>
    </recommendedName>
</protein>
<accession>A0A8H6VL87</accession>
<proteinExistence type="predicted"/>